<dbReference type="InterPro" id="IPR013785">
    <property type="entry name" value="Aldolase_TIM"/>
</dbReference>
<evidence type="ECO:0000259" key="2">
    <source>
        <dbReference type="Pfam" id="PF00724"/>
    </source>
</evidence>
<dbReference type="PANTHER" id="PTHR43303:SF3">
    <property type="entry name" value="BLR3436 PROTEIN"/>
    <property type="match status" value="1"/>
</dbReference>
<dbReference type="Gene3D" id="3.20.20.70">
    <property type="entry name" value="Aldolase class I"/>
    <property type="match status" value="1"/>
</dbReference>
<feature type="domain" description="NADH:flavin oxidoreductase/NADH oxidase N-terminal" evidence="2">
    <location>
        <begin position="398"/>
        <end position="734"/>
    </location>
</feature>
<dbReference type="Proteomes" id="UP001055167">
    <property type="component" value="Unassembled WGS sequence"/>
</dbReference>
<accession>A0ABQ4QWQ8</accession>
<dbReference type="Pfam" id="PF00724">
    <property type="entry name" value="Oxidored_FMN"/>
    <property type="match status" value="1"/>
</dbReference>
<dbReference type="Gene3D" id="3.30.9.20">
    <property type="match status" value="1"/>
</dbReference>
<sequence>MRITVIGGGPGGLYCALLTKKRRPDWTVEVREQNRADDTFGFGVVFSDETLHEFLSRDRPSFERIRHAFSYWDDVAIHKQGTVMRCGGNGFAGISRMRLLHILQERCREEGVGLHFGESVPPQEIAARYADSDVVVAADGINSRIREHFRESFRPEVELKANRFCWMGSTRPMDEFNYFFRETPHGIVCAHTYQYEPGRSTWVFEMDEACYRGHGFVETDEEGSRRTLEALYAEELQGHGLLLNRSTWRRFPRIFCHHWWHDNIVLLGDAKASAHFSIGSGTKLAMECAIALSDALVAEAGTSVEAAFRAYDAARRTPCQVVQHNADVSLAWFEHMGRSWDMGPEQFSMVVMCRAKSITYDNLVVRDPAYVAAVDTAFYEQLRAGTGDDYRESRPTPMFTKFRLRGMEVANRVAMAPMAQYAADEDGNLTDWHFVHYTSHALGGPGLVFTEMTCPSADARITPGCTGLWTDAHEAQWRRIVAFVHAHTAARMVMQLGHAGRKGSTQLGWERMDRPLADEARNWPIVSASAIPYIDGVSQVPAALDRAGMDRIRDDFVQAAARAARAGFDMLELHCAHGYLLASFLSPLTNTRDDEYGGAIENRMRYPLEVFGAMREVWPAERPMSVRISATDWAEGGISEADTAAIAEGFAQAGCDLVDVSAGQTVAGQRPVYGRMFQVQFADAIRNHSRMAVMAVGAITEAGQVNTILHTRRADLVALGRPHLWNPNFCRQAAAWYDARNQAWPKPYLAGRDQAHRELPKLREQEIGLRRKARPRPIEAGPA</sequence>
<protein>
    <submittedName>
        <fullName evidence="4">NADPH dehydrogenase</fullName>
    </submittedName>
</protein>
<reference evidence="4" key="1">
    <citation type="journal article" date="2021" name="Front. Microbiol.">
        <title>Comprehensive Comparative Genomics and Phenotyping of Methylobacterium Species.</title>
        <authorList>
            <person name="Alessa O."/>
            <person name="Ogura Y."/>
            <person name="Fujitani Y."/>
            <person name="Takami H."/>
            <person name="Hayashi T."/>
            <person name="Sahin N."/>
            <person name="Tani A."/>
        </authorList>
    </citation>
    <scope>NUCLEOTIDE SEQUENCE</scope>
    <source>
        <strain evidence="4">KCTC 52305</strain>
    </source>
</reference>
<gene>
    <name evidence="4" type="primary">namA_5</name>
    <name evidence="4" type="ORF">OPKNFCMD_2355</name>
</gene>
<dbReference type="SUPFAM" id="SSF51395">
    <property type="entry name" value="FMN-linked oxidoreductases"/>
    <property type="match status" value="1"/>
</dbReference>
<feature type="region of interest" description="Disordered" evidence="1">
    <location>
        <begin position="761"/>
        <end position="783"/>
    </location>
</feature>
<evidence type="ECO:0000313" key="5">
    <source>
        <dbReference type="Proteomes" id="UP001055167"/>
    </source>
</evidence>
<dbReference type="InterPro" id="IPR044152">
    <property type="entry name" value="YqjM-like"/>
</dbReference>
<proteinExistence type="predicted"/>
<dbReference type="Pfam" id="PF01494">
    <property type="entry name" value="FAD_binding_3"/>
    <property type="match status" value="1"/>
</dbReference>
<comment type="caution">
    <text evidence="4">The sequence shown here is derived from an EMBL/GenBank/DDBJ whole genome shotgun (WGS) entry which is preliminary data.</text>
</comment>
<dbReference type="PANTHER" id="PTHR43303">
    <property type="entry name" value="NADPH DEHYDROGENASE C23G7.10C-RELATED"/>
    <property type="match status" value="1"/>
</dbReference>
<dbReference type="InterPro" id="IPR002938">
    <property type="entry name" value="FAD-bd"/>
</dbReference>
<dbReference type="InterPro" id="IPR036188">
    <property type="entry name" value="FAD/NAD-bd_sf"/>
</dbReference>
<evidence type="ECO:0000259" key="3">
    <source>
        <dbReference type="Pfam" id="PF01494"/>
    </source>
</evidence>
<evidence type="ECO:0000256" key="1">
    <source>
        <dbReference type="SAM" id="MobiDB-lite"/>
    </source>
</evidence>
<organism evidence="4 5">
    <name type="scientific">Methylobacterium crusticola</name>
    <dbReference type="NCBI Taxonomy" id="1697972"/>
    <lineage>
        <taxon>Bacteria</taxon>
        <taxon>Pseudomonadati</taxon>
        <taxon>Pseudomonadota</taxon>
        <taxon>Alphaproteobacteria</taxon>
        <taxon>Hyphomicrobiales</taxon>
        <taxon>Methylobacteriaceae</taxon>
        <taxon>Methylobacterium</taxon>
    </lineage>
</organism>
<dbReference type="SUPFAM" id="SSF51905">
    <property type="entry name" value="FAD/NAD(P)-binding domain"/>
    <property type="match status" value="1"/>
</dbReference>
<keyword evidence="5" id="KW-1185">Reference proteome</keyword>
<feature type="domain" description="FAD-binding" evidence="3">
    <location>
        <begin position="132"/>
        <end position="319"/>
    </location>
</feature>
<dbReference type="EMBL" id="BPQH01000006">
    <property type="protein sequence ID" value="GJD49622.1"/>
    <property type="molecule type" value="Genomic_DNA"/>
</dbReference>
<evidence type="ECO:0000313" key="4">
    <source>
        <dbReference type="EMBL" id="GJD49622.1"/>
    </source>
</evidence>
<name>A0ABQ4QWQ8_9HYPH</name>
<dbReference type="CDD" id="cd02932">
    <property type="entry name" value="OYE_YqiM_FMN"/>
    <property type="match status" value="1"/>
</dbReference>
<dbReference type="Gene3D" id="3.50.50.60">
    <property type="entry name" value="FAD/NAD(P)-binding domain"/>
    <property type="match status" value="1"/>
</dbReference>
<dbReference type="InterPro" id="IPR001155">
    <property type="entry name" value="OxRdtase_FMN_N"/>
</dbReference>
<reference evidence="4" key="2">
    <citation type="submission" date="2021-08" db="EMBL/GenBank/DDBJ databases">
        <authorList>
            <person name="Tani A."/>
            <person name="Ola A."/>
            <person name="Ogura Y."/>
            <person name="Katsura K."/>
            <person name="Hayashi T."/>
        </authorList>
    </citation>
    <scope>NUCLEOTIDE SEQUENCE</scope>
    <source>
        <strain evidence="4">KCTC 52305</strain>
    </source>
</reference>
<dbReference type="RefSeq" id="WP_128560523.1">
    <property type="nucleotide sequence ID" value="NZ_BPQH01000006.1"/>
</dbReference>